<comment type="caution">
    <text evidence="1">The sequence shown here is derived from an EMBL/GenBank/DDBJ whole genome shotgun (WGS) entry which is preliminary data.</text>
</comment>
<proteinExistence type="predicted"/>
<sequence>MPAEMNLIGFDEVIANLERKLSPARVQRVVNKSLRNAADVAVNELKSVQGAGETASGVTHGNVSRATGVPIIKIGNKGKHWRLVHLNEFGYTRNGKTFSGARPGALRRFAQSQEQKFPEIVRKELEELTK</sequence>
<dbReference type="Proteomes" id="UP001153199">
    <property type="component" value="Unassembled WGS sequence"/>
</dbReference>
<dbReference type="AlphaFoldDB" id="A0A9X4P0B3"/>
<gene>
    <name evidence="1" type="ORF">NF717_05200</name>
</gene>
<dbReference type="EMBL" id="JAMWFV010000004">
    <property type="protein sequence ID" value="MDG6145053.1"/>
    <property type="molecule type" value="Genomic_DNA"/>
</dbReference>
<protein>
    <submittedName>
        <fullName evidence="1">HK97 gp10 family phage protein</fullName>
    </submittedName>
</protein>
<dbReference type="RefSeq" id="WP_279359804.1">
    <property type="nucleotide sequence ID" value="NZ_JAMWDY010000003.1"/>
</dbReference>
<name>A0A9X4P0B3_9LACT</name>
<evidence type="ECO:0000313" key="1">
    <source>
        <dbReference type="EMBL" id="MDG6145053.1"/>
    </source>
</evidence>
<organism evidence="1 2">
    <name type="scientific">Lactococcus formosensis</name>
    <dbReference type="NCBI Taxonomy" id="1281486"/>
    <lineage>
        <taxon>Bacteria</taxon>
        <taxon>Bacillati</taxon>
        <taxon>Bacillota</taxon>
        <taxon>Bacilli</taxon>
        <taxon>Lactobacillales</taxon>
        <taxon>Streptococcaceae</taxon>
        <taxon>Lactococcus</taxon>
    </lineage>
</organism>
<keyword evidence="2" id="KW-1185">Reference proteome</keyword>
<accession>A0A9X4P0B3</accession>
<reference evidence="1" key="1">
    <citation type="submission" date="2022-06" db="EMBL/GenBank/DDBJ databases">
        <title>Lactococcus from bovine mastitis in China.</title>
        <authorList>
            <person name="Lin Y."/>
            <person name="Han B."/>
        </authorList>
    </citation>
    <scope>NUCLEOTIDE SEQUENCE</scope>
    <source>
        <strain evidence="1">Ningxia-I-26</strain>
    </source>
</reference>
<evidence type="ECO:0000313" key="2">
    <source>
        <dbReference type="Proteomes" id="UP001153199"/>
    </source>
</evidence>